<reference evidence="15 16" key="1">
    <citation type="submission" date="2021-03" db="EMBL/GenBank/DDBJ databases">
        <title>Genomic and phenotypic characterization of Chloracidobacterium isolates provides evidence for multiple species.</title>
        <authorList>
            <person name="Saini M.K."/>
            <person name="Costas A.M.G."/>
            <person name="Tank M."/>
            <person name="Bryant D.A."/>
        </authorList>
    </citation>
    <scope>NUCLEOTIDE SEQUENCE [LARGE SCALE GENOMIC DNA]</scope>
    <source>
        <strain evidence="15 16">N</strain>
    </source>
</reference>
<keyword evidence="15" id="KW-0560">Oxidoreductase</keyword>
<dbReference type="NCBIfam" id="TIGR01959">
    <property type="entry name" value="nuoF_fam"/>
    <property type="match status" value="1"/>
</dbReference>
<evidence type="ECO:0000256" key="8">
    <source>
        <dbReference type="ARBA" id="ARBA00022967"/>
    </source>
</evidence>
<evidence type="ECO:0000256" key="7">
    <source>
        <dbReference type="ARBA" id="ARBA00022723"/>
    </source>
</evidence>
<keyword evidence="8" id="KW-1278">Translocase</keyword>
<evidence type="ECO:0000259" key="14">
    <source>
        <dbReference type="SMART" id="SM00928"/>
    </source>
</evidence>
<dbReference type="InterPro" id="IPR054765">
    <property type="entry name" value="SLBB_dom"/>
</dbReference>
<dbReference type="RefSeq" id="WP_211421639.1">
    <property type="nucleotide sequence ID" value="NZ_CP072642.1"/>
</dbReference>
<evidence type="ECO:0000256" key="6">
    <source>
        <dbReference type="ARBA" id="ARBA00022643"/>
    </source>
</evidence>
<evidence type="ECO:0000313" key="16">
    <source>
        <dbReference type="Proteomes" id="UP000677668"/>
    </source>
</evidence>
<dbReference type="NCBIfam" id="NF010120">
    <property type="entry name" value="PRK13596.1"/>
    <property type="match status" value="1"/>
</dbReference>
<dbReference type="PANTHER" id="PTHR11780:SF10">
    <property type="entry name" value="NADH DEHYDROGENASE [UBIQUINONE] FLAVOPROTEIN 1, MITOCHONDRIAL"/>
    <property type="match status" value="1"/>
</dbReference>
<evidence type="ECO:0000256" key="4">
    <source>
        <dbReference type="ARBA" id="ARBA00022485"/>
    </source>
</evidence>
<dbReference type="InterPro" id="IPR011538">
    <property type="entry name" value="Nuo51_FMN-bd"/>
</dbReference>
<dbReference type="PROSITE" id="PS00645">
    <property type="entry name" value="COMPLEX1_51K_2"/>
    <property type="match status" value="1"/>
</dbReference>
<dbReference type="Pfam" id="PF01512">
    <property type="entry name" value="Complex1_51K"/>
    <property type="match status" value="1"/>
</dbReference>
<dbReference type="Pfam" id="PF22461">
    <property type="entry name" value="SLBB_2"/>
    <property type="match status" value="1"/>
</dbReference>
<dbReference type="EMBL" id="CP072642">
    <property type="protein sequence ID" value="QUV93240.1"/>
    <property type="molecule type" value="Genomic_DNA"/>
</dbReference>
<evidence type="ECO:0000256" key="3">
    <source>
        <dbReference type="ARBA" id="ARBA00007523"/>
    </source>
</evidence>
<dbReference type="InterPro" id="IPR050837">
    <property type="entry name" value="ComplexI_51kDa_subunit"/>
</dbReference>
<dbReference type="PANTHER" id="PTHR11780">
    <property type="entry name" value="NADH-UBIQUINONE OXIDOREDUCTASE FLAVOPROTEIN 1 NDUFV1"/>
    <property type="match status" value="1"/>
</dbReference>
<dbReference type="Pfam" id="PF10589">
    <property type="entry name" value="NADH_4Fe-4S"/>
    <property type="match status" value="1"/>
</dbReference>
<dbReference type="SUPFAM" id="SSF140490">
    <property type="entry name" value="Nqo1C-terminal domain-like"/>
    <property type="match status" value="1"/>
</dbReference>
<proteinExistence type="inferred from homology"/>
<dbReference type="SMART" id="SM00928">
    <property type="entry name" value="NADH_4Fe-4S"/>
    <property type="match status" value="1"/>
</dbReference>
<comment type="cofactor">
    <cofactor evidence="1 13">
        <name>FMN</name>
        <dbReference type="ChEBI" id="CHEBI:58210"/>
    </cofactor>
</comment>
<dbReference type="Gene3D" id="3.10.20.600">
    <property type="match status" value="1"/>
</dbReference>
<keyword evidence="6 13" id="KW-0288">FMN</keyword>
<dbReference type="InterPro" id="IPR037225">
    <property type="entry name" value="Nuo51_FMN-bd_sf"/>
</dbReference>
<keyword evidence="11 13" id="KW-0520">NAD</keyword>
<organism evidence="15 16">
    <name type="scientific">Chloracidobacterium sp. N</name>
    <dbReference type="NCBI Taxonomy" id="2821540"/>
    <lineage>
        <taxon>Bacteria</taxon>
        <taxon>Pseudomonadati</taxon>
        <taxon>Acidobacteriota</taxon>
        <taxon>Terriglobia</taxon>
        <taxon>Terriglobales</taxon>
        <taxon>Acidobacteriaceae</taxon>
        <taxon>Chloracidobacterium</taxon>
        <taxon>Chloracidobacterium aggregatum</taxon>
    </lineage>
</organism>
<comment type="function">
    <text evidence="13">NDH-1 shuttles electrons from NADH, via FMN and iron-sulfur (Fe-S) centers, to quinones in the respiratory chain.</text>
</comment>
<keyword evidence="13" id="KW-0874">Quinone</keyword>
<dbReference type="Gene3D" id="6.10.250.1450">
    <property type="match status" value="1"/>
</dbReference>
<evidence type="ECO:0000256" key="12">
    <source>
        <dbReference type="ARBA" id="ARBA00047712"/>
    </source>
</evidence>
<evidence type="ECO:0000256" key="2">
    <source>
        <dbReference type="ARBA" id="ARBA00001966"/>
    </source>
</evidence>
<dbReference type="Gene3D" id="3.40.50.11540">
    <property type="entry name" value="NADH-ubiquinone oxidoreductase 51kDa subunit"/>
    <property type="match status" value="1"/>
</dbReference>
<keyword evidence="16" id="KW-1185">Reference proteome</keyword>
<protein>
    <recommendedName>
        <fullName evidence="13">NADH-quinone oxidoreductase subunit F</fullName>
        <ecNumber evidence="13">7.1.1.-</ecNumber>
    </recommendedName>
</protein>
<keyword evidence="9 13" id="KW-0408">Iron</keyword>
<keyword evidence="10 13" id="KW-0411">Iron-sulfur</keyword>
<keyword evidence="4 13" id="KW-0004">4Fe-4S</keyword>
<dbReference type="InterPro" id="IPR001949">
    <property type="entry name" value="NADH-UbQ_OxRdtase_51kDa_CS"/>
</dbReference>
<dbReference type="InterPro" id="IPR019575">
    <property type="entry name" value="Nuop51_4Fe4S-bd"/>
</dbReference>
<dbReference type="InterPro" id="IPR011537">
    <property type="entry name" value="NADH-UbQ_OxRdtase_suF"/>
</dbReference>
<evidence type="ECO:0000256" key="9">
    <source>
        <dbReference type="ARBA" id="ARBA00023004"/>
    </source>
</evidence>
<evidence type="ECO:0000256" key="10">
    <source>
        <dbReference type="ARBA" id="ARBA00023014"/>
    </source>
</evidence>
<comment type="catalytic activity">
    <reaction evidence="12 13">
        <text>a quinone + NADH + 5 H(+)(in) = a quinol + NAD(+) + 4 H(+)(out)</text>
        <dbReference type="Rhea" id="RHEA:57888"/>
        <dbReference type="ChEBI" id="CHEBI:15378"/>
        <dbReference type="ChEBI" id="CHEBI:24646"/>
        <dbReference type="ChEBI" id="CHEBI:57540"/>
        <dbReference type="ChEBI" id="CHEBI:57945"/>
        <dbReference type="ChEBI" id="CHEBI:132124"/>
    </reaction>
</comment>
<dbReference type="SUPFAM" id="SSF142984">
    <property type="entry name" value="Nqo1 middle domain-like"/>
    <property type="match status" value="1"/>
</dbReference>
<evidence type="ECO:0000256" key="5">
    <source>
        <dbReference type="ARBA" id="ARBA00022630"/>
    </source>
</evidence>
<dbReference type="PROSITE" id="PS00644">
    <property type="entry name" value="COMPLEX1_51K_1"/>
    <property type="match status" value="1"/>
</dbReference>
<evidence type="ECO:0000256" key="13">
    <source>
        <dbReference type="RuleBase" id="RU364066"/>
    </source>
</evidence>
<dbReference type="Proteomes" id="UP000677668">
    <property type="component" value="Chromosome 1"/>
</dbReference>
<dbReference type="EC" id="7.1.1.-" evidence="13"/>
<feature type="domain" description="NADH-ubiquinone oxidoreductase 51kDa subunit iron-sulphur binding" evidence="14">
    <location>
        <begin position="328"/>
        <end position="373"/>
    </location>
</feature>
<keyword evidence="5 13" id="KW-0285">Flavoprotein</keyword>
<comment type="cofactor">
    <cofactor evidence="2 13">
        <name>[4Fe-4S] cluster</name>
        <dbReference type="ChEBI" id="CHEBI:49883"/>
    </cofactor>
</comment>
<dbReference type="Gene3D" id="1.20.1440.230">
    <property type="entry name" value="NADH-ubiquinone oxidoreductase 51kDa subunit, iron-sulphur binding domain"/>
    <property type="match status" value="1"/>
</dbReference>
<dbReference type="InterPro" id="IPR037207">
    <property type="entry name" value="Nuop51_4Fe4S-bd_sf"/>
</dbReference>
<dbReference type="SUPFAM" id="SSF142019">
    <property type="entry name" value="Nqo1 FMN-binding domain-like"/>
    <property type="match status" value="1"/>
</dbReference>
<evidence type="ECO:0000313" key="15">
    <source>
        <dbReference type="EMBL" id="QUV93240.1"/>
    </source>
</evidence>
<evidence type="ECO:0000256" key="1">
    <source>
        <dbReference type="ARBA" id="ARBA00001917"/>
    </source>
</evidence>
<comment type="similarity">
    <text evidence="3 13">Belongs to the complex I 51 kDa subunit family.</text>
</comment>
<keyword evidence="7 13" id="KW-0479">Metal-binding</keyword>
<name>A0ABX8B0G4_9BACT</name>
<sequence>MQTKLLTRRFDTPNSRSIATYLADGGYAGLKKALTGMQPAEVIEEVKKSSLRGRGGAGFPTGMKWGFVPVNSPKPKYVVCNADESEPGTCKDRELMEKDPHQLIEGLLIAAYALLSKQVFIYIRGEYWYLIAILEQAIAEAREHGFVGKNICGTSFECEIVVHPGAGAYICGEETALLNSLEGYRGHPRIKPPFPAVAGLYGCPTVVNNVETFCAVPHIIVHGGDWYRSLGTEKSGGTKIFSVSGHVNRPGNYEVRMGYPLKQLIEEDCGGIRGGRKLKAVIPGGSSVPIMTAEEVEQATLDYEGMVKAGSMLGSGGVIVMDETTDVFMTTYNLIHFYNHESCGWCTPCREGTDWLLKLFKKIARGEGTTADLDTIRRLCPNIEGRSHCPLGDAAVWPITSAMKKFPEDFLKHVKPATAVPSAA</sequence>
<accession>A0ABX8B0G4</accession>
<gene>
    <name evidence="15" type="primary">nuoF</name>
    <name evidence="15" type="ORF">J8C05_07600</name>
</gene>
<evidence type="ECO:0000256" key="11">
    <source>
        <dbReference type="ARBA" id="ARBA00023027"/>
    </source>
</evidence>
<dbReference type="GO" id="GO:0016491">
    <property type="term" value="F:oxidoreductase activity"/>
    <property type="evidence" value="ECO:0007669"/>
    <property type="project" value="UniProtKB-KW"/>
</dbReference>